<evidence type="ECO:0000256" key="7">
    <source>
        <dbReference type="ARBA" id="ARBA00023163"/>
    </source>
</evidence>
<keyword evidence="5" id="KW-0805">Transcription regulation</keyword>
<dbReference type="InterPro" id="IPR001487">
    <property type="entry name" value="Bromodomain"/>
</dbReference>
<feature type="domain" description="PHD-type" evidence="14">
    <location>
        <begin position="2130"/>
        <end position="2181"/>
    </location>
</feature>
<feature type="compositionally biased region" description="Basic residues" evidence="12">
    <location>
        <begin position="18"/>
        <end position="29"/>
    </location>
</feature>
<evidence type="ECO:0000256" key="9">
    <source>
        <dbReference type="PROSITE-ProRule" id="PRU00035"/>
    </source>
</evidence>
<dbReference type="EMBL" id="JAVFWL010000002">
    <property type="protein sequence ID" value="KAK6736748.1"/>
    <property type="molecule type" value="Genomic_DNA"/>
</dbReference>
<feature type="compositionally biased region" description="Basic residues" evidence="12">
    <location>
        <begin position="51"/>
        <end position="63"/>
    </location>
</feature>
<feature type="region of interest" description="Disordered" evidence="12">
    <location>
        <begin position="1681"/>
        <end position="1715"/>
    </location>
</feature>
<dbReference type="InterPro" id="IPR019787">
    <property type="entry name" value="Znf_PHD-finger"/>
</dbReference>
<dbReference type="CDD" id="cd15560">
    <property type="entry name" value="PHD2_3_BPTF"/>
    <property type="match status" value="1"/>
</dbReference>
<evidence type="ECO:0000256" key="12">
    <source>
        <dbReference type="SAM" id="MobiDB-lite"/>
    </source>
</evidence>
<evidence type="ECO:0000256" key="10">
    <source>
        <dbReference type="PROSITE-ProRule" id="PRU00146"/>
    </source>
</evidence>
<dbReference type="PANTHER" id="PTHR45975:SF2">
    <property type="entry name" value="NUCLEOSOME-REMODELING FACTOR SUBUNIT BPTF"/>
    <property type="match status" value="1"/>
</dbReference>
<proteinExistence type="predicted"/>
<dbReference type="PROSITE" id="PS01359">
    <property type="entry name" value="ZF_PHD_1"/>
    <property type="match status" value="1"/>
</dbReference>
<feature type="compositionally biased region" description="Basic and acidic residues" evidence="12">
    <location>
        <begin position="1681"/>
        <end position="1713"/>
    </location>
</feature>
<reference evidence="16 17" key="1">
    <citation type="submission" date="2023-08" db="EMBL/GenBank/DDBJ databases">
        <title>A Necator americanus chromosomal reference genome.</title>
        <authorList>
            <person name="Ilik V."/>
            <person name="Petrzelkova K.J."/>
            <person name="Pardy F."/>
            <person name="Fuh T."/>
            <person name="Niatou-Singa F.S."/>
            <person name="Gouil Q."/>
            <person name="Baker L."/>
            <person name="Ritchie M.E."/>
            <person name="Jex A.R."/>
            <person name="Gazzola D."/>
            <person name="Li H."/>
            <person name="Toshio Fujiwara R."/>
            <person name="Zhan B."/>
            <person name="Aroian R.V."/>
            <person name="Pafco B."/>
            <person name="Schwarz E.M."/>
        </authorList>
    </citation>
    <scope>NUCLEOTIDE SEQUENCE [LARGE SCALE GENOMIC DNA]</scope>
    <source>
        <strain evidence="16 17">Aroian</strain>
        <tissue evidence="16">Whole animal</tissue>
    </source>
</reference>
<evidence type="ECO:0000256" key="2">
    <source>
        <dbReference type="ARBA" id="ARBA00022723"/>
    </source>
</evidence>
<dbReference type="PRINTS" id="PR00503">
    <property type="entry name" value="BROMODOMAIN"/>
</dbReference>
<dbReference type="InterPro" id="IPR013083">
    <property type="entry name" value="Znf_RING/FYVE/PHD"/>
</dbReference>
<feature type="compositionally biased region" description="Basic residues" evidence="12">
    <location>
        <begin position="2034"/>
        <end position="2043"/>
    </location>
</feature>
<keyword evidence="17" id="KW-1185">Reference proteome</keyword>
<keyword evidence="4" id="KW-0862">Zinc</keyword>
<gene>
    <name evidence="16" type="primary">Necator_chrII.g7236</name>
    <name evidence="16" type="ORF">RB195_019443</name>
</gene>
<dbReference type="SMART" id="SM00297">
    <property type="entry name" value="BROMO"/>
    <property type="match status" value="1"/>
</dbReference>
<feature type="region of interest" description="Disordered" evidence="12">
    <location>
        <begin position="1155"/>
        <end position="1270"/>
    </location>
</feature>
<dbReference type="Pfam" id="PF02791">
    <property type="entry name" value="DDT"/>
    <property type="match status" value="1"/>
</dbReference>
<dbReference type="PROSITE" id="PS50827">
    <property type="entry name" value="DDT"/>
    <property type="match status" value="1"/>
</dbReference>
<organism evidence="16 17">
    <name type="scientific">Necator americanus</name>
    <name type="common">Human hookworm</name>
    <dbReference type="NCBI Taxonomy" id="51031"/>
    <lineage>
        <taxon>Eukaryota</taxon>
        <taxon>Metazoa</taxon>
        <taxon>Ecdysozoa</taxon>
        <taxon>Nematoda</taxon>
        <taxon>Chromadorea</taxon>
        <taxon>Rhabditida</taxon>
        <taxon>Rhabditina</taxon>
        <taxon>Rhabditomorpha</taxon>
        <taxon>Strongyloidea</taxon>
        <taxon>Ancylostomatidae</taxon>
        <taxon>Bunostominae</taxon>
        <taxon>Necator</taxon>
    </lineage>
</organism>
<feature type="compositionally biased region" description="Basic and acidic residues" evidence="12">
    <location>
        <begin position="1956"/>
        <end position="1981"/>
    </location>
</feature>
<feature type="domain" description="PHD-type" evidence="14">
    <location>
        <begin position="2070"/>
        <end position="2121"/>
    </location>
</feature>
<dbReference type="InterPro" id="IPR011011">
    <property type="entry name" value="Znf_FYVE_PHD"/>
</dbReference>
<evidence type="ECO:0008006" key="18">
    <source>
        <dbReference type="Google" id="ProtNLM"/>
    </source>
</evidence>
<feature type="compositionally biased region" description="Acidic residues" evidence="12">
    <location>
        <begin position="1242"/>
        <end position="1253"/>
    </location>
</feature>
<protein>
    <recommendedName>
        <fullName evidence="18">PHD-finger</fullName>
    </recommendedName>
</protein>
<comment type="caution">
    <text evidence="16">The sequence shown here is derived from an EMBL/GenBank/DDBJ whole genome shotgun (WGS) entry which is preliminary data.</text>
</comment>
<keyword evidence="3 10" id="KW-0863">Zinc-finger</keyword>
<dbReference type="SMART" id="SM00249">
    <property type="entry name" value="PHD"/>
    <property type="match status" value="3"/>
</dbReference>
<feature type="compositionally biased region" description="Polar residues" evidence="12">
    <location>
        <begin position="1"/>
        <end position="17"/>
    </location>
</feature>
<name>A0ABR1CGG5_NECAM</name>
<comment type="subcellular location">
    <subcellularLocation>
        <location evidence="1">Nucleus</location>
    </subcellularLocation>
</comment>
<dbReference type="SUPFAM" id="SSF47370">
    <property type="entry name" value="Bromodomain"/>
    <property type="match status" value="1"/>
</dbReference>
<feature type="region of interest" description="Disordered" evidence="12">
    <location>
        <begin position="1084"/>
        <end position="1111"/>
    </location>
</feature>
<evidence type="ECO:0000259" key="15">
    <source>
        <dbReference type="PROSITE" id="PS50827"/>
    </source>
</evidence>
<evidence type="ECO:0000256" key="3">
    <source>
        <dbReference type="ARBA" id="ARBA00022771"/>
    </source>
</evidence>
<dbReference type="SMART" id="SM00571">
    <property type="entry name" value="DDT"/>
    <property type="match status" value="1"/>
</dbReference>
<dbReference type="InterPro" id="IPR038028">
    <property type="entry name" value="BPTF"/>
</dbReference>
<evidence type="ECO:0000259" key="14">
    <source>
        <dbReference type="PROSITE" id="PS50016"/>
    </source>
</evidence>
<feature type="domain" description="DDT" evidence="15">
    <location>
        <begin position="159"/>
        <end position="219"/>
    </location>
</feature>
<dbReference type="InterPro" id="IPR036427">
    <property type="entry name" value="Bromodomain-like_sf"/>
</dbReference>
<dbReference type="Pfam" id="PF00439">
    <property type="entry name" value="Bromodomain"/>
    <property type="match status" value="1"/>
</dbReference>
<feature type="compositionally biased region" description="Low complexity" evidence="12">
    <location>
        <begin position="30"/>
        <end position="42"/>
    </location>
</feature>
<evidence type="ECO:0000256" key="5">
    <source>
        <dbReference type="ARBA" id="ARBA00023015"/>
    </source>
</evidence>
<dbReference type="PROSITE" id="PS50016">
    <property type="entry name" value="ZF_PHD_2"/>
    <property type="match status" value="2"/>
</dbReference>
<evidence type="ECO:0000256" key="8">
    <source>
        <dbReference type="ARBA" id="ARBA00023242"/>
    </source>
</evidence>
<feature type="compositionally biased region" description="Basic and acidic residues" evidence="12">
    <location>
        <begin position="2044"/>
        <end position="2062"/>
    </location>
</feature>
<keyword evidence="6 9" id="KW-0103">Bromodomain</keyword>
<dbReference type="Pfam" id="PF15613">
    <property type="entry name" value="WSD"/>
    <property type="match status" value="1"/>
</dbReference>
<dbReference type="PROSITE" id="PS50014">
    <property type="entry name" value="BROMODOMAIN_2"/>
    <property type="match status" value="1"/>
</dbReference>
<dbReference type="Gene3D" id="3.30.40.10">
    <property type="entry name" value="Zinc/RING finger domain, C3HC4 (zinc finger)"/>
    <property type="match status" value="3"/>
</dbReference>
<dbReference type="InterPro" id="IPR019786">
    <property type="entry name" value="Zinc_finger_PHD-type_CS"/>
</dbReference>
<feature type="coiled-coil region" evidence="11">
    <location>
        <begin position="722"/>
        <end position="749"/>
    </location>
</feature>
<evidence type="ECO:0000259" key="13">
    <source>
        <dbReference type="PROSITE" id="PS50014"/>
    </source>
</evidence>
<dbReference type="InterPro" id="IPR001965">
    <property type="entry name" value="Znf_PHD"/>
</dbReference>
<dbReference type="PANTHER" id="PTHR45975">
    <property type="entry name" value="NUCLEOSOME-REMODELING FACTOR SUBUNIT BPTF"/>
    <property type="match status" value="1"/>
</dbReference>
<keyword evidence="11" id="KW-0175">Coiled coil</keyword>
<dbReference type="Gene3D" id="1.20.920.10">
    <property type="entry name" value="Bromodomain-like"/>
    <property type="match status" value="1"/>
</dbReference>
<evidence type="ECO:0000256" key="1">
    <source>
        <dbReference type="ARBA" id="ARBA00004123"/>
    </source>
</evidence>
<keyword evidence="7" id="KW-0804">Transcription</keyword>
<dbReference type="Proteomes" id="UP001303046">
    <property type="component" value="Unassembled WGS sequence"/>
</dbReference>
<evidence type="ECO:0000256" key="4">
    <source>
        <dbReference type="ARBA" id="ARBA00022833"/>
    </source>
</evidence>
<dbReference type="Pfam" id="PF00628">
    <property type="entry name" value="PHD"/>
    <property type="match status" value="2"/>
</dbReference>
<sequence length="2348" mass="268474">MAQVQETEVTSAAGSARSSKRNQSKKRAKSTGSKAKTACATKTHTEARVRSSTKGKPGKSKHSKPWEYDDAEDQHYDYVSCSESESSSSEEEYSMSASQSHVQFLEDEQDDDCITNDDSNALSEEDAGQCLRLPWVELCSTDIPPLELPESSKDIPIPVEYLLDTVELYELLRSYWRTLRLTPFLFEDFCAALLSSDNSCLLAEIHIVLIRMCFKNDDEEQVHYSGNETNNAYNIVTACLEPMTYAEVLRQYLSSDVHVPVEIMEAINAPNYPFVEFSARLVLITFLSYRFLYSNEYKKVVVASNGKIEHDETCRSCCKNGELLQCISCEASFHPSCIELDKHPSEWTCDLCEKSKVRGVQDCLPLGECANKEPLRMEPIGRDRHGRFYWFVVRRIFVHNMDESDLRYYSTAPKFYQLVKSMDPSFFEFDLCNFFYERLSDILEQMSVTLELSSDRRDILYRENYNTSKPLPAEVFLQQDNMHLMADILAAESKEIKTEESEEEPGLKAEEGEDQKPFATLDGCFKTMLGFSKGHLINNFWSGNVEESELLQYKSARDSECRSTSPDPSKLFRMGNPRDDVNFCKYVNLFVEHKFGEHPTTKKKIVDKKKYLCTKFSLMEEGEWAFEWSTAKGHNLYGSEKLQTLYVAWTIGKLLRKVPIELMHRKWPSVFPDFKKDLDQPNTSWKKLRELLLRLECGMRRTLFLPQWWNNLGHTRLTRTTIEDRERLMKEAQRRKKDERESVDALDEDIIVVKHTKLPHGVSRELTRMRDEKYRLYGRGELGGWIWISRTLVRDIRDQPGPYSVEKNGQESATNGSIKRPSIDVVASKLMQWRSEQEAAKKKKSCVCYSPSCRMGIPSRSVCSNDAMAGYQSCYSQECRQKELDLDGLLDLNPCFASSYPSTSTSAVAKAYDPSRVSEPRKGVLGEDLPWPLPEINHFVTKGSKRTSIFVLPQVTLRRLAKTAGRKAIYVPSFSASAKGNLQYWNYPTPRPCFDLCWRWLTVNCASLHAVALQLRILWASIRWQDMKPEDDDPDRRIITHYPDRDERRWISSHKEYSSPCIYERYRISIEVLPLDDDKEVEEEDDLSWTSGERAERRKSTRRKKPIHSSSVQRVSHIKEEWVDGVDLKLHEIYDYWKGYNNKLEAEARKKQAAAAAQKVQPVRALAKTPQTSDRSTSSPLNAANIRRAVSVQDRFRQPIPQPVRHSTAPQPELRSDTLIASERKRKPARISDYEYYSPAPDGEDGAANEDGSELTGWEPRAAKRPRPAIVGRQYQVGVLRGGGRTAQQPVGDGMQPAGLLEESVVPLGAEETIVTTDRNDVTPARNAITSRIIGNGKIQDSPGVVSRYENTGGSSVVRSTSRVMSPASRAGILHTPKATTRSSIGVAGGGSKLLMVRRSDGTTQFLRQIPQGSEETVPAHVSMVRARNTQTVRTVPGSRIIQVTGREQDQPTSTRRIAAHAVDSATIRTEFEQTSDPFMKRMAVEKAVSGPVTLSQGLVRRQLPRPSETYEEIYYEPSEVKDHVMYSDGTRQIAARPRLSQPYGGGYAQNPSVQQTTRGSPVVVAGRAHSNSNSQRVYYVKNAVAMVPSRVVLAPAPVEGYVQEEIVLDNVPQTFPTLLLFQYASTVPMRRVTSYKEFCKNRRAADNTRILSRPYRFDFENNEDEERAIAEAIAREEELMRQEEADKGGRPEPGARDPAGRPYDEDPEEHARMVPSSTHLGYSLYPHPATSRYMSNLTIHKDDTADTRVIKHILETMVMQVCRWDKQFGWYKNLLLKPRRPHLERRRMFTNQRETILAEHIDRLRKEINKRRTKIENQAEELCGLPTPWRKSRMKSHLRGMIFVMLILCLRHRHVFTPPTRTPSTKDCIHRSASTSSTLTDVISEELFPKFPSEDEDWQSFGYLLDAEKDSVVPVDASRSSALAKATEISRPPPVVINPAEISLGGDVVKDWAKESDTTTNVKEEDKSEKKSEDEKESKKVTPLSEPMVEDSSRVADWQPLRKGPALSSPKHKRRHDNRSVEEISSAGSEVRRRGRPPKRHHRELEHSTRLNEDYPRDRSPPEGLDPNLLHCICRTTFNPRRFYLPCEMCFRWFHGRCVGVTEESFKEMDGWTCRECLQEKKRARQEQELYCTCRTPYSDSEFYVGCEACEGWFHPRCVGITQKEAEAMDEYLCPTCAEAQTAQGYESASSSASSTQPTLCRADYPLVWRLLECVVDHRMSWPFRKPVNQEEFPNYSSVVENPIDLSVIQKRLENLEYQRLKDFTRDMSRLFENARLFYPKDSNIYQCADTLEKIFEHSLAEVRSEIEARISGRKVSESQTIDSSLDIDTDQLIDVNLDVDPTMFLL</sequence>
<feature type="region of interest" description="Disordered" evidence="12">
    <location>
        <begin position="1956"/>
        <end position="2063"/>
    </location>
</feature>
<dbReference type="SUPFAM" id="SSF57903">
    <property type="entry name" value="FYVE/PHD zinc finger"/>
    <property type="match status" value="3"/>
</dbReference>
<feature type="region of interest" description="Disordered" evidence="12">
    <location>
        <begin position="1"/>
        <end position="101"/>
    </location>
</feature>
<accession>A0ABR1CGG5</accession>
<evidence type="ECO:0000256" key="6">
    <source>
        <dbReference type="ARBA" id="ARBA00023117"/>
    </source>
</evidence>
<dbReference type="InterPro" id="IPR018501">
    <property type="entry name" value="DDT_dom"/>
</dbReference>
<keyword evidence="8" id="KW-0539">Nucleus</keyword>
<dbReference type="InterPro" id="IPR028941">
    <property type="entry name" value="WHIM2_dom"/>
</dbReference>
<evidence type="ECO:0000313" key="16">
    <source>
        <dbReference type="EMBL" id="KAK6736748.1"/>
    </source>
</evidence>
<feature type="compositionally biased region" description="Low complexity" evidence="12">
    <location>
        <begin position="1155"/>
        <end position="1165"/>
    </location>
</feature>
<keyword evidence="2" id="KW-0479">Metal-binding</keyword>
<feature type="domain" description="Bromo" evidence="13">
    <location>
        <begin position="2217"/>
        <end position="2287"/>
    </location>
</feature>
<evidence type="ECO:0000256" key="11">
    <source>
        <dbReference type="SAM" id="Coils"/>
    </source>
</evidence>
<feature type="compositionally biased region" description="Polar residues" evidence="12">
    <location>
        <begin position="1169"/>
        <end position="1182"/>
    </location>
</feature>
<evidence type="ECO:0000313" key="17">
    <source>
        <dbReference type="Proteomes" id="UP001303046"/>
    </source>
</evidence>